<feature type="non-terminal residue" evidence="5">
    <location>
        <position position="375"/>
    </location>
</feature>
<feature type="coiled-coil region" evidence="2">
    <location>
        <begin position="189"/>
        <end position="216"/>
    </location>
</feature>
<evidence type="ECO:0000313" key="6">
    <source>
        <dbReference type="Proteomes" id="UP000748531"/>
    </source>
</evidence>
<evidence type="ECO:0000256" key="3">
    <source>
        <dbReference type="SAM" id="MobiDB-lite"/>
    </source>
</evidence>
<dbReference type="PANTHER" id="PTHR21683:SF18">
    <property type="entry name" value="COILED-COIL DOMAIN-CONTAINING PROTEIN 42 HOMOLOG"/>
    <property type="match status" value="1"/>
</dbReference>
<dbReference type="PANTHER" id="PTHR21683">
    <property type="entry name" value="COILED-COIL DOMAIN-CONTAINING PROTEIN 42 LIKE-2-LIKE-RELATED"/>
    <property type="match status" value="1"/>
</dbReference>
<dbReference type="Pfam" id="PF13863">
    <property type="entry name" value="DUF4200"/>
    <property type="match status" value="1"/>
</dbReference>
<dbReference type="EMBL" id="LUCH01002732">
    <property type="protein sequence ID" value="KAF5401059.1"/>
    <property type="molecule type" value="Genomic_DNA"/>
</dbReference>
<name>A0A8J4TAN8_9TREM</name>
<organism evidence="5 6">
    <name type="scientific">Paragonimus heterotremus</name>
    <dbReference type="NCBI Taxonomy" id="100268"/>
    <lineage>
        <taxon>Eukaryota</taxon>
        <taxon>Metazoa</taxon>
        <taxon>Spiralia</taxon>
        <taxon>Lophotrochozoa</taxon>
        <taxon>Platyhelminthes</taxon>
        <taxon>Trematoda</taxon>
        <taxon>Digenea</taxon>
        <taxon>Plagiorchiida</taxon>
        <taxon>Troglotremata</taxon>
        <taxon>Troglotrematidae</taxon>
        <taxon>Paragonimus</taxon>
    </lineage>
</organism>
<evidence type="ECO:0000256" key="2">
    <source>
        <dbReference type="SAM" id="Coils"/>
    </source>
</evidence>
<dbReference type="InterPro" id="IPR025252">
    <property type="entry name" value="DUF4200"/>
</dbReference>
<feature type="compositionally biased region" description="Polar residues" evidence="3">
    <location>
        <begin position="26"/>
        <end position="45"/>
    </location>
</feature>
<evidence type="ECO:0000313" key="5">
    <source>
        <dbReference type="EMBL" id="KAF5401059.1"/>
    </source>
</evidence>
<proteinExistence type="predicted"/>
<reference evidence="5" key="1">
    <citation type="submission" date="2019-05" db="EMBL/GenBank/DDBJ databases">
        <title>Annotation for the trematode Paragonimus heterotremus.</title>
        <authorList>
            <person name="Choi Y.-J."/>
        </authorList>
    </citation>
    <scope>NUCLEOTIDE SEQUENCE</scope>
    <source>
        <strain evidence="5">LC</strain>
    </source>
</reference>
<comment type="caution">
    <text evidence="5">The sequence shown here is derived from an EMBL/GenBank/DDBJ whole genome shotgun (WGS) entry which is preliminary data.</text>
</comment>
<feature type="region of interest" description="Disordered" evidence="3">
    <location>
        <begin position="26"/>
        <end position="47"/>
    </location>
</feature>
<feature type="domain" description="DUF4200" evidence="4">
    <location>
        <begin position="57"/>
        <end position="167"/>
    </location>
</feature>
<evidence type="ECO:0000256" key="1">
    <source>
        <dbReference type="ARBA" id="ARBA00023054"/>
    </source>
</evidence>
<accession>A0A8J4TAN8</accession>
<dbReference type="OrthoDB" id="2134857at2759"/>
<dbReference type="Proteomes" id="UP000748531">
    <property type="component" value="Unassembled WGS sequence"/>
</dbReference>
<dbReference type="AlphaFoldDB" id="A0A8J4TAN8"/>
<evidence type="ECO:0000259" key="4">
    <source>
        <dbReference type="Pfam" id="PF13863"/>
    </source>
</evidence>
<keyword evidence="1 2" id="KW-0175">Coiled coil</keyword>
<dbReference type="InterPro" id="IPR051147">
    <property type="entry name" value="CFAP_domain-containing"/>
</dbReference>
<dbReference type="GO" id="GO:0005856">
    <property type="term" value="C:cytoskeleton"/>
    <property type="evidence" value="ECO:0007669"/>
    <property type="project" value="UniProtKB-ARBA"/>
</dbReference>
<gene>
    <name evidence="5" type="ORF">PHET_05300</name>
</gene>
<protein>
    <recommendedName>
        <fullName evidence="4">DUF4200 domain-containing protein</fullName>
    </recommendedName>
</protein>
<keyword evidence="6" id="KW-1185">Reference proteome</keyword>
<sequence length="375" mass="43097">SWKNSKKFLSRHHLNDQTNILKCNHQHSTNQGDLNNENGHSLSFSDQKDSIQERAENLLDATKSLWDKRKSFNDQMLISSERREQLKKDVDYLHERKVKCQSIIRENDAKRWRALQKFCTDNHLCTVRKKEKHQLNAELRKAKETYATLSAKAADLRKYENYMMKVIASLPKDYIKLADDVIAGLMMRYNTLYETNSSLRKEMEAKSEEVRIAQSDLKHLVEAHRILLFGKNSELSELYTHREKMNDEYQGAQQSLVHSHDDLAHQISNFKTVIRSINNLTGKLVRSYEPEIGGMQLLTKVHNMSLPSRIRLIEERTLAMRSIISQLACDTGTLPISTCCRPELEPAHPTAVTAASASEFTLLSKLTSAQSDVAQ</sequence>